<keyword evidence="4" id="KW-0472">Membrane</keyword>
<evidence type="ECO:0000256" key="2">
    <source>
        <dbReference type="ARBA" id="ARBA00023163"/>
    </source>
</evidence>
<evidence type="ECO:0000256" key="1">
    <source>
        <dbReference type="ARBA" id="ARBA00023015"/>
    </source>
</evidence>
<keyword evidence="6" id="KW-1185">Reference proteome</keyword>
<feature type="region of interest" description="Disordered" evidence="3">
    <location>
        <begin position="84"/>
        <end position="154"/>
    </location>
</feature>
<feature type="compositionally biased region" description="Basic and acidic residues" evidence="3">
    <location>
        <begin position="112"/>
        <end position="124"/>
    </location>
</feature>
<keyword evidence="4" id="KW-0812">Transmembrane</keyword>
<protein>
    <recommendedName>
        <fullName evidence="7">Zinc-finger domain-containing protein</fullName>
    </recommendedName>
</protein>
<keyword evidence="2" id="KW-0804">Transcription</keyword>
<proteinExistence type="predicted"/>
<reference evidence="5 6" key="1">
    <citation type="submission" date="2018-11" db="EMBL/GenBank/DDBJ databases">
        <title>Trebonia kvetii gen.nov., sp.nov., a novel acidophilic actinobacterium, and proposal of the new actinobacterial family Treboniaceae fam. nov.</title>
        <authorList>
            <person name="Rapoport D."/>
            <person name="Sagova-Mareckova M."/>
            <person name="Sedlacek I."/>
            <person name="Provaznik J."/>
            <person name="Kralova S."/>
            <person name="Pavlinic D."/>
            <person name="Benes V."/>
            <person name="Kopecky J."/>
        </authorList>
    </citation>
    <scope>NUCLEOTIDE SEQUENCE [LARGE SCALE GENOMIC DNA]</scope>
    <source>
        <strain evidence="5 6">15Tr583</strain>
    </source>
</reference>
<accession>A0A6P2BVA9</accession>
<dbReference type="InterPro" id="IPR041916">
    <property type="entry name" value="Anti_sigma_zinc_sf"/>
</dbReference>
<keyword evidence="4" id="KW-1133">Transmembrane helix</keyword>
<dbReference type="Proteomes" id="UP000460272">
    <property type="component" value="Unassembled WGS sequence"/>
</dbReference>
<dbReference type="Gene3D" id="1.10.10.1320">
    <property type="entry name" value="Anti-sigma factor, zinc-finger domain"/>
    <property type="match status" value="1"/>
</dbReference>
<evidence type="ECO:0000313" key="6">
    <source>
        <dbReference type="Proteomes" id="UP000460272"/>
    </source>
</evidence>
<keyword evidence="1" id="KW-0805">Transcription regulation</keyword>
<dbReference type="EMBL" id="RPFW01000004">
    <property type="protein sequence ID" value="TVZ03042.1"/>
    <property type="molecule type" value="Genomic_DNA"/>
</dbReference>
<dbReference type="AlphaFoldDB" id="A0A6P2BVA9"/>
<sequence>MSELNDMTCPELADAAAELALGVLTGRERAIAIAHLDGCDACREHVRQLMATGEQLRELLPAAEPPAGFEIRVLERLGLPAPAEHEVAQDPEDDDEQETRPSPIPARTLTPRHREAGRDTRRPGAEQPGAPQARPDGAGPDGSRPGGTRRRGPGRMRRMLAAGGVGLAIVVAGLGGWRVGVANAPAAVSASGPLTSGNLVSANNKQVGQVFLYSYSGKPEWLYMSIDMGSGNGEVTCQVIGEDGRVTTIGSFRLADGQGAWGAPAPAYLGDLSGARLVDNNGTVIATGTFNTA</sequence>
<name>A0A6P2BVA9_9ACTN</name>
<comment type="caution">
    <text evidence="5">The sequence shown here is derived from an EMBL/GenBank/DDBJ whole genome shotgun (WGS) entry which is preliminary data.</text>
</comment>
<evidence type="ECO:0000313" key="5">
    <source>
        <dbReference type="EMBL" id="TVZ03042.1"/>
    </source>
</evidence>
<dbReference type="OrthoDB" id="3522768at2"/>
<evidence type="ECO:0008006" key="7">
    <source>
        <dbReference type="Google" id="ProtNLM"/>
    </source>
</evidence>
<evidence type="ECO:0000256" key="4">
    <source>
        <dbReference type="SAM" id="Phobius"/>
    </source>
</evidence>
<organism evidence="5 6">
    <name type="scientific">Trebonia kvetii</name>
    <dbReference type="NCBI Taxonomy" id="2480626"/>
    <lineage>
        <taxon>Bacteria</taxon>
        <taxon>Bacillati</taxon>
        <taxon>Actinomycetota</taxon>
        <taxon>Actinomycetes</taxon>
        <taxon>Streptosporangiales</taxon>
        <taxon>Treboniaceae</taxon>
        <taxon>Trebonia</taxon>
    </lineage>
</organism>
<dbReference type="RefSeq" id="WP_145855424.1">
    <property type="nucleotide sequence ID" value="NZ_RPFW01000004.1"/>
</dbReference>
<gene>
    <name evidence="5" type="ORF">EAS64_21540</name>
</gene>
<feature type="transmembrane region" description="Helical" evidence="4">
    <location>
        <begin position="159"/>
        <end position="177"/>
    </location>
</feature>
<evidence type="ECO:0000256" key="3">
    <source>
        <dbReference type="SAM" id="MobiDB-lite"/>
    </source>
</evidence>